<dbReference type="EMBL" id="UINC01199189">
    <property type="protein sequence ID" value="SVE17495.1"/>
    <property type="molecule type" value="Genomic_DNA"/>
</dbReference>
<evidence type="ECO:0000313" key="1">
    <source>
        <dbReference type="EMBL" id="SVE17495.1"/>
    </source>
</evidence>
<organism evidence="1">
    <name type="scientific">marine metagenome</name>
    <dbReference type="NCBI Taxonomy" id="408172"/>
    <lineage>
        <taxon>unclassified sequences</taxon>
        <taxon>metagenomes</taxon>
        <taxon>ecological metagenomes</taxon>
    </lineage>
</organism>
<name>A0A383BDJ2_9ZZZZ</name>
<proteinExistence type="predicted"/>
<feature type="non-terminal residue" evidence="1">
    <location>
        <position position="207"/>
    </location>
</feature>
<dbReference type="AlphaFoldDB" id="A0A383BDJ2"/>
<reference evidence="1" key="1">
    <citation type="submission" date="2018-05" db="EMBL/GenBank/DDBJ databases">
        <authorList>
            <person name="Lanie J.A."/>
            <person name="Ng W.-L."/>
            <person name="Kazmierczak K.M."/>
            <person name="Andrzejewski T.M."/>
            <person name="Davidsen T.M."/>
            <person name="Wayne K.J."/>
            <person name="Tettelin H."/>
            <person name="Glass J.I."/>
            <person name="Rusch D."/>
            <person name="Podicherti R."/>
            <person name="Tsui H.-C.T."/>
            <person name="Winkler M.E."/>
        </authorList>
    </citation>
    <scope>NUCLEOTIDE SEQUENCE</scope>
</reference>
<protein>
    <submittedName>
        <fullName evidence="1">Uncharacterized protein</fullName>
    </submittedName>
</protein>
<accession>A0A383BDJ2</accession>
<sequence length="207" mass="23991">MEDDEFSYDNIEMIVKDFKQYLITDAHSWQTAVADERESDGFYDIFFALILRDLRFDRSPEDFSRFLEVTDQGIIDEMHKLDDTYGIDNRTRYEDFSGVAMGRVIPGDFLCIECVREILERDLTPGDFGAEVITMRSGGIITQLFHNEEALTAEEASELSELKEQCSQEYADRSVQEGRSRHTIEELDNDWNPCNKCERPVWGDLGI</sequence>
<gene>
    <name evidence="1" type="ORF">METZ01_LOCUS470349</name>
</gene>